<organism evidence="3 4">
    <name type="scientific">Acinetobacter sichuanensis</name>
    <dbReference type="NCBI Taxonomy" id="2136183"/>
    <lineage>
        <taxon>Bacteria</taxon>
        <taxon>Pseudomonadati</taxon>
        <taxon>Pseudomonadota</taxon>
        <taxon>Gammaproteobacteria</taxon>
        <taxon>Moraxellales</taxon>
        <taxon>Moraxellaceae</taxon>
        <taxon>Acinetobacter</taxon>
    </lineage>
</organism>
<name>A0A371YS73_9GAMM</name>
<evidence type="ECO:0000313" key="4">
    <source>
        <dbReference type="Proteomes" id="UP000240957"/>
    </source>
</evidence>
<sequence>MKYLNSIVLCMMCSATFANSTINFGNLKQSKTLDKACTQDDADVFEVKTYQLKSGKVQLKTYSCTTEKQGKTQYYSGFGLQLASGQMIYFYDQLSDAIGYVGVSSQRVDQSTVVFDNMYERGGDLVFVWMQDEQHIYASKVPYMASDEGGIKISAQDQKIYLQKQLYLGENKQQQAQYKKIGQGIVLKKQAGKGMVYLSGDLKKFQQEHLQ</sequence>
<evidence type="ECO:0000313" key="3">
    <source>
        <dbReference type="EMBL" id="RFC84327.1"/>
    </source>
</evidence>
<keyword evidence="1" id="KW-0732">Signal</keyword>
<reference evidence="2" key="4">
    <citation type="submission" date="2024-09" db="EMBL/GenBank/DDBJ databases">
        <authorList>
            <person name="Sun Q."/>
            <person name="Mori K."/>
        </authorList>
    </citation>
    <scope>NUCLEOTIDE SEQUENCE</scope>
    <source>
        <strain evidence="2">KCTC 62575</strain>
    </source>
</reference>
<reference evidence="5" key="3">
    <citation type="journal article" date="2019" name="Int. J. Syst. Evol. Microbiol.">
        <title>The Global Catalogue of Microorganisms (GCM) 10K type strain sequencing project: providing services to taxonomists for standard genome sequencing and annotation.</title>
        <authorList>
            <consortium name="The Broad Institute Genomics Platform"/>
            <consortium name="The Broad Institute Genome Sequencing Center for Infectious Disease"/>
            <person name="Wu L."/>
            <person name="Ma J."/>
        </authorList>
    </citation>
    <scope>NUCLEOTIDE SEQUENCE [LARGE SCALE GENOMIC DNA]</scope>
    <source>
        <strain evidence="5">KCTC 62575</strain>
    </source>
</reference>
<dbReference type="Proteomes" id="UP000240957">
    <property type="component" value="Unassembled WGS sequence"/>
</dbReference>
<proteinExistence type="predicted"/>
<reference evidence="2" key="1">
    <citation type="journal article" date="2014" name="Int. J. Syst. Evol. Microbiol.">
        <title>Complete genome of a new Firmicutes species belonging to the dominant human colonic microbiota ('Ruminococcus bicirculans') reveals two chromosomes and a selective capacity to utilize plant glucans.</title>
        <authorList>
            <consortium name="NISC Comparative Sequencing Program"/>
            <person name="Wegmann U."/>
            <person name="Louis P."/>
            <person name="Goesmann A."/>
            <person name="Henrissat B."/>
            <person name="Duncan S.H."/>
            <person name="Flint H.J."/>
        </authorList>
    </citation>
    <scope>NUCLEOTIDE SEQUENCE</scope>
    <source>
        <strain evidence="2">KCTC 62575</strain>
    </source>
</reference>
<dbReference type="Proteomes" id="UP001595455">
    <property type="component" value="Unassembled WGS sequence"/>
</dbReference>
<keyword evidence="5" id="KW-1185">Reference proteome</keyword>
<dbReference type="EMBL" id="JBHRSF010000008">
    <property type="protein sequence ID" value="MFC2994811.1"/>
    <property type="molecule type" value="Genomic_DNA"/>
</dbReference>
<dbReference type="AlphaFoldDB" id="A0A371YS73"/>
<accession>A0A371YS73</accession>
<dbReference type="RefSeq" id="WP_107007455.1">
    <property type="nucleotide sequence ID" value="NZ_JBHRSF010000008.1"/>
</dbReference>
<evidence type="ECO:0000256" key="1">
    <source>
        <dbReference type="SAM" id="SignalP"/>
    </source>
</evidence>
<dbReference type="OrthoDB" id="6686761at2"/>
<dbReference type="EMBL" id="PYIX02000007">
    <property type="protein sequence ID" value="RFC84327.1"/>
    <property type="molecule type" value="Genomic_DNA"/>
</dbReference>
<comment type="caution">
    <text evidence="3">The sequence shown here is derived from an EMBL/GenBank/DDBJ whole genome shotgun (WGS) entry which is preliminary data.</text>
</comment>
<gene>
    <name evidence="2" type="ORF">ACFODO_05875</name>
    <name evidence="3" type="ORF">C9E89_006550</name>
</gene>
<feature type="chain" id="PRO_5016664389" evidence="1">
    <location>
        <begin position="21"/>
        <end position="211"/>
    </location>
</feature>
<evidence type="ECO:0000313" key="2">
    <source>
        <dbReference type="EMBL" id="MFC2994811.1"/>
    </source>
</evidence>
<feature type="signal peptide" evidence="1">
    <location>
        <begin position="1"/>
        <end position="20"/>
    </location>
</feature>
<protein>
    <submittedName>
        <fullName evidence="3">Uncharacterized protein</fullName>
    </submittedName>
</protein>
<evidence type="ECO:0000313" key="5">
    <source>
        <dbReference type="Proteomes" id="UP001595455"/>
    </source>
</evidence>
<reference evidence="3 4" key="2">
    <citation type="submission" date="2018-08" db="EMBL/GenBank/DDBJ databases">
        <title>The draft genome of Acinetobacter sichuanensis strain WCHAc060041.</title>
        <authorList>
            <person name="Qin J."/>
            <person name="Feng Y."/>
            <person name="Zong Z."/>
        </authorList>
    </citation>
    <scope>NUCLEOTIDE SEQUENCE [LARGE SCALE GENOMIC DNA]</scope>
    <source>
        <strain evidence="3 4">WCHAc060041</strain>
    </source>
</reference>